<gene>
    <name evidence="2" type="ORF">GL4_0630</name>
</gene>
<proteinExistence type="predicted"/>
<protein>
    <recommendedName>
        <fullName evidence="4">Phage tail fiber protein</fullName>
    </recommendedName>
</protein>
<dbReference type="RefSeq" id="WP_052464079.1">
    <property type="nucleotide sequence ID" value="NZ_AP014648.1"/>
</dbReference>
<dbReference type="KEGG" id="mcg:GL4_0630"/>
<evidence type="ECO:0000313" key="2">
    <source>
        <dbReference type="EMBL" id="BAQ16093.1"/>
    </source>
</evidence>
<accession>A0A0A8JZ57</accession>
<dbReference type="OrthoDB" id="8266301at2"/>
<organism evidence="2 3">
    <name type="scientific">Methyloceanibacter caenitepidi</name>
    <dbReference type="NCBI Taxonomy" id="1384459"/>
    <lineage>
        <taxon>Bacteria</taxon>
        <taxon>Pseudomonadati</taxon>
        <taxon>Pseudomonadota</taxon>
        <taxon>Alphaproteobacteria</taxon>
        <taxon>Hyphomicrobiales</taxon>
        <taxon>Hyphomicrobiaceae</taxon>
        <taxon>Methyloceanibacter</taxon>
    </lineage>
</organism>
<evidence type="ECO:0000256" key="1">
    <source>
        <dbReference type="SAM" id="MobiDB-lite"/>
    </source>
</evidence>
<evidence type="ECO:0008006" key="4">
    <source>
        <dbReference type="Google" id="ProtNLM"/>
    </source>
</evidence>
<dbReference type="AlphaFoldDB" id="A0A0A8JZ57"/>
<evidence type="ECO:0000313" key="3">
    <source>
        <dbReference type="Proteomes" id="UP000031643"/>
    </source>
</evidence>
<dbReference type="Proteomes" id="UP000031643">
    <property type="component" value="Chromosome"/>
</dbReference>
<keyword evidence="3" id="KW-1185">Reference proteome</keyword>
<dbReference type="SUPFAM" id="SSF88874">
    <property type="entry name" value="Receptor-binding domain of short tail fibre protein gp12"/>
    <property type="match status" value="1"/>
</dbReference>
<dbReference type="EMBL" id="AP014648">
    <property type="protein sequence ID" value="BAQ16093.1"/>
    <property type="molecule type" value="Genomic_DNA"/>
</dbReference>
<feature type="compositionally biased region" description="Polar residues" evidence="1">
    <location>
        <begin position="608"/>
        <end position="617"/>
    </location>
</feature>
<dbReference type="STRING" id="1384459.GL4_0630"/>
<reference evidence="2 3" key="1">
    <citation type="submission" date="2014-09" db="EMBL/GenBank/DDBJ databases">
        <title>Genome sequencing of Methyloceanibacter caenitepidi Gela4.</title>
        <authorList>
            <person name="Takeuchi M."/>
            <person name="Susumu S."/>
            <person name="Kamagata Y."/>
            <person name="Oshima K."/>
            <person name="Hattori M."/>
            <person name="Iwasaki W."/>
        </authorList>
    </citation>
    <scope>NUCLEOTIDE SEQUENCE [LARGE SCALE GENOMIC DNA]</scope>
    <source>
        <strain evidence="2 3">Gela4</strain>
    </source>
</reference>
<name>A0A0A8JZ57_9HYPH</name>
<feature type="compositionally biased region" description="Basic and acidic residues" evidence="1">
    <location>
        <begin position="619"/>
        <end position="634"/>
    </location>
</feature>
<feature type="region of interest" description="Disordered" evidence="1">
    <location>
        <begin position="608"/>
        <end position="640"/>
    </location>
</feature>
<sequence length="1262" mass="131569">MPQPPQYDRQYNFSNYQALNPSEPIPANQVDIEFNEIKQTLDAILQNLSLIQRDDGELANDTVGNDQISAAVSLGFDAPVEWTPNTVFALTSTVFHDGVFYRAASAHTSGETFDENNWFVVADFTIINTDPGIRWTFSDSTNTGADPGDGYLAFNNADPSIATAMAISKTGTARSEDVAPDVSGWLEEWGRSENANKGYLLVKKAGNSSKFISHVVVSISDQTDYYLVTLRSDGGAVDGSFANDEAVNVEFVPAGERGTSAGIAWDLDAASTDTSTTPGVGEWRANNATIESATELAFDDQSAEIGNPDFSGILDRWAASPANPKGYLFISKAGRGDKRIEFDVTEVTADSGFYRVTVANGARVGTFADGDSCSIQFVRSADTDITNAMARDFANATGVVTPDLLDAAVAGGLIDIGFSFPWDFSALPNANWLYRDGSTIGKVGSGADHEDDDYRTLFDLCKAEAGLGNAGTEDFDAGDTVALPDSRGVALYGRDNMGQGAANRLQKSTTINTTSSLTTATVASATDLCVGMFVLSANVPAGTLISAISGTTLTLSQAATATASGTAARFSIINDPQVAGSVGGAQTIALILAMLAAHSHGDGSLSWNGSVSGSVSPNPHDHRVSRGDRRDDKNAASSDGSTFWTWDQSNFDTDSRAISWSGSVSGSISGNTASSGGGQPHPNVGPGAVTNWIILAKKTVNDIIPIGLGNRYYRFSTAISEAAPGDGYARVDNADLASATEIYIDDDDFEGNDLEALLLRIGASDSVDKGEFQITNLTQRGKFAVFRIDAAASDQTGYVKLAVTYITGSGTDSFAQDDRLALVERATGDKGNRGLDPGVRWDFDISTTMADPGTGDVRFNNAALASVSEIAVSATSAEAGGPDVSDLVASWDDSTNSADRGRLVFKKISAPGTFAAFKIVSAVTDNTGWLRFDVSYVTSSGSFSDADGLVAEFSPSGNVGAAGGSGGGAASTVRAATTGNITISTALNNGDTLDGVTLVTGDYVLVKDQSASEENGVYEVGTTPARATEFASYDQHPGVIVTVQEGNANADRRWLCTSNTGGTLDTTAIAFREVNPRIGSVWSGFRLTLPDECLACDGLTIGNGSSGGTSRANDDTWPLFEYLWDIGNTNGTLSIYTSAGAGSTFGADAATDFAANKRLALPDVHTSNKHLRPADGTNIGVGEVQTDGAPDIDGTFGNNIPMSGSYSGAFSSGGSASNAATAGSTYPREGSVTFAASGDDPTYSADEVRVNAIGVLVGIYYR</sequence>
<dbReference type="HOGENOM" id="CLU_264711_0_0_5"/>